<dbReference type="Proteomes" id="UP000044136">
    <property type="component" value="Unassembled WGS sequence"/>
</dbReference>
<evidence type="ECO:0000313" key="3">
    <source>
        <dbReference type="Proteomes" id="UP000044136"/>
    </source>
</evidence>
<reference evidence="2 3" key="1">
    <citation type="submission" date="2014-07" db="EMBL/GenBank/DDBJ databases">
        <authorList>
            <person name="Urmite Genomes Urmite Genomes"/>
        </authorList>
    </citation>
    <scope>NUCLEOTIDE SEQUENCE [LARGE SCALE GENOMIC DNA]</scope>
    <source>
        <strain evidence="2 3">13MG44_air</strain>
    </source>
</reference>
<dbReference type="STRING" id="1461582.BN1048_02268"/>
<sequence length="51" mass="5749">MGSWLMLLVVLSFVFAILAFAAVLYYFLAQAFHSKDALVVDTPEEALERKI</sequence>
<gene>
    <name evidence="2" type="ORF">BN1048_02268</name>
</gene>
<evidence type="ECO:0000256" key="1">
    <source>
        <dbReference type="SAM" id="Phobius"/>
    </source>
</evidence>
<protein>
    <submittedName>
        <fullName evidence="2">Uncharacterized protein</fullName>
    </submittedName>
</protein>
<keyword evidence="1" id="KW-0472">Membrane</keyword>
<dbReference type="AlphaFoldDB" id="A0A078MET8"/>
<keyword evidence="1" id="KW-1133">Transmembrane helix</keyword>
<keyword evidence="1" id="KW-0812">Transmembrane</keyword>
<dbReference type="HOGENOM" id="CLU_3099729_0_0_9"/>
<evidence type="ECO:0000313" key="2">
    <source>
        <dbReference type="EMBL" id="CEA03957.1"/>
    </source>
</evidence>
<dbReference type="RefSeq" id="WP_171816133.1">
    <property type="nucleotide sequence ID" value="NZ_CCSE01000001.1"/>
</dbReference>
<name>A0A078MET8_9STAP</name>
<dbReference type="EMBL" id="CCSE01000001">
    <property type="protein sequence ID" value="CEA03957.1"/>
    <property type="molecule type" value="Genomic_DNA"/>
</dbReference>
<dbReference type="eggNOG" id="ENOG502ZGFA">
    <property type="taxonomic scope" value="Bacteria"/>
</dbReference>
<keyword evidence="3" id="KW-1185">Reference proteome</keyword>
<organism evidence="2 3">
    <name type="scientific">Jeotgalicoccus saudimassiliensis</name>
    <dbReference type="NCBI Taxonomy" id="1461582"/>
    <lineage>
        <taxon>Bacteria</taxon>
        <taxon>Bacillati</taxon>
        <taxon>Bacillota</taxon>
        <taxon>Bacilli</taxon>
        <taxon>Bacillales</taxon>
        <taxon>Staphylococcaceae</taxon>
        <taxon>Jeotgalicoccus</taxon>
    </lineage>
</organism>
<proteinExistence type="predicted"/>
<feature type="transmembrane region" description="Helical" evidence="1">
    <location>
        <begin position="6"/>
        <end position="28"/>
    </location>
</feature>
<accession>A0A078MET8</accession>